<dbReference type="OrthoDB" id="3351993at2759"/>
<evidence type="ECO:0000313" key="2">
    <source>
        <dbReference type="EMBL" id="KAF9453417.1"/>
    </source>
</evidence>
<name>A0A9P5XN25_9AGAR</name>
<reference evidence="2" key="1">
    <citation type="submission" date="2020-11" db="EMBL/GenBank/DDBJ databases">
        <authorList>
            <consortium name="DOE Joint Genome Institute"/>
            <person name="Ahrendt S."/>
            <person name="Riley R."/>
            <person name="Andreopoulos W."/>
            <person name="Labutti K."/>
            <person name="Pangilinan J."/>
            <person name="Ruiz-Duenas F.J."/>
            <person name="Barrasa J.M."/>
            <person name="Sanchez-Garcia M."/>
            <person name="Camarero S."/>
            <person name="Miyauchi S."/>
            <person name="Serrano A."/>
            <person name="Linde D."/>
            <person name="Babiker R."/>
            <person name="Drula E."/>
            <person name="Ayuso-Fernandez I."/>
            <person name="Pacheco R."/>
            <person name="Padilla G."/>
            <person name="Ferreira P."/>
            <person name="Barriuso J."/>
            <person name="Kellner H."/>
            <person name="Castanera R."/>
            <person name="Alfaro M."/>
            <person name="Ramirez L."/>
            <person name="Pisabarro A.G."/>
            <person name="Kuo A."/>
            <person name="Tritt A."/>
            <person name="Lipzen A."/>
            <person name="He G."/>
            <person name="Yan M."/>
            <person name="Ng V."/>
            <person name="Cullen D."/>
            <person name="Martin F."/>
            <person name="Rosso M.-N."/>
            <person name="Henrissat B."/>
            <person name="Hibbett D."/>
            <person name="Martinez A.T."/>
            <person name="Grigoriev I.V."/>
        </authorList>
    </citation>
    <scope>NUCLEOTIDE SEQUENCE</scope>
    <source>
        <strain evidence="2">MF-IS2</strain>
    </source>
</reference>
<evidence type="ECO:0000313" key="3">
    <source>
        <dbReference type="Proteomes" id="UP000807342"/>
    </source>
</evidence>
<dbReference type="Proteomes" id="UP000807342">
    <property type="component" value="Unassembled WGS sequence"/>
</dbReference>
<feature type="transmembrane region" description="Helical" evidence="1">
    <location>
        <begin position="192"/>
        <end position="218"/>
    </location>
</feature>
<sequence length="321" mass="34754">MPDSLISLGCIQANPDIAGIGIRVAIYAQNFIALVLSVVALGDRYVSWKELLLIESQSMTILLTACALLSSAVIQAATFGMSTYHALIILNLAWMNNTNTLLYAILFRYQGLVKIPGFRLSTFQPQKPLPKKKALPLLAVGSLHLSFVAGFGLWFWAKIDTFGASSQCAPRLPLLLVILGHRIPVTSQLLRVISLAIYGIIAVPGLNLVVVVGVLYGAAAICSRAVEILSIIPKNVTFFLPGYITLALLFGFNIAIAVDTEIMISQTKAFVQEGESQWTFGQTLAIFMLVLPLKDIKLGEVDLNLAGRCLAQRRIPSSLIG</sequence>
<dbReference type="EMBL" id="MU151061">
    <property type="protein sequence ID" value="KAF9453417.1"/>
    <property type="molecule type" value="Genomic_DNA"/>
</dbReference>
<comment type="caution">
    <text evidence="2">The sequence shown here is derived from an EMBL/GenBank/DDBJ whole genome shotgun (WGS) entry which is preliminary data.</text>
</comment>
<protein>
    <submittedName>
        <fullName evidence="2">Uncharacterized protein</fullName>
    </submittedName>
</protein>
<keyword evidence="1" id="KW-0812">Transmembrane</keyword>
<accession>A0A9P5XN25</accession>
<evidence type="ECO:0000256" key="1">
    <source>
        <dbReference type="SAM" id="Phobius"/>
    </source>
</evidence>
<keyword evidence="1" id="KW-0472">Membrane</keyword>
<proteinExistence type="predicted"/>
<feature type="transmembrane region" description="Helical" evidence="1">
    <location>
        <begin position="134"/>
        <end position="156"/>
    </location>
</feature>
<dbReference type="AlphaFoldDB" id="A0A9P5XN25"/>
<feature type="transmembrane region" description="Helical" evidence="1">
    <location>
        <begin position="238"/>
        <end position="258"/>
    </location>
</feature>
<gene>
    <name evidence="2" type="ORF">P691DRAFT_780905</name>
</gene>
<feature type="transmembrane region" description="Helical" evidence="1">
    <location>
        <begin position="61"/>
        <end position="81"/>
    </location>
</feature>
<keyword evidence="3" id="KW-1185">Reference proteome</keyword>
<organism evidence="2 3">
    <name type="scientific">Macrolepiota fuliginosa MF-IS2</name>
    <dbReference type="NCBI Taxonomy" id="1400762"/>
    <lineage>
        <taxon>Eukaryota</taxon>
        <taxon>Fungi</taxon>
        <taxon>Dikarya</taxon>
        <taxon>Basidiomycota</taxon>
        <taxon>Agaricomycotina</taxon>
        <taxon>Agaricomycetes</taxon>
        <taxon>Agaricomycetidae</taxon>
        <taxon>Agaricales</taxon>
        <taxon>Agaricineae</taxon>
        <taxon>Agaricaceae</taxon>
        <taxon>Macrolepiota</taxon>
    </lineage>
</organism>
<feature type="transmembrane region" description="Helical" evidence="1">
    <location>
        <begin position="20"/>
        <end position="41"/>
    </location>
</feature>
<keyword evidence="1" id="KW-1133">Transmembrane helix</keyword>